<evidence type="ECO:0000256" key="1">
    <source>
        <dbReference type="SAM" id="MobiDB-lite"/>
    </source>
</evidence>
<name>A0A139IJV6_9PEZI</name>
<dbReference type="Proteomes" id="UP000073492">
    <property type="component" value="Unassembled WGS sequence"/>
</dbReference>
<evidence type="ECO:0000313" key="2">
    <source>
        <dbReference type="EMBL" id="KXT14934.1"/>
    </source>
</evidence>
<sequence>MALGRGWWAAVLVAIDQHQHAVSTNSALSSRDSSASTSHTHSGLSAEEARDMKTSESTRRSRGDGIPKTYFYLTEQPFGTHGTQQYATQQSMNSDATSHRSHYVAHVTSPQTIPFRPNS</sequence>
<evidence type="ECO:0000313" key="3">
    <source>
        <dbReference type="Proteomes" id="UP000073492"/>
    </source>
</evidence>
<feature type="region of interest" description="Disordered" evidence="1">
    <location>
        <begin position="82"/>
        <end position="119"/>
    </location>
</feature>
<accession>A0A139IJV6</accession>
<dbReference type="EMBL" id="LFZO01000071">
    <property type="protein sequence ID" value="KXT14934.1"/>
    <property type="molecule type" value="Genomic_DNA"/>
</dbReference>
<feature type="region of interest" description="Disordered" evidence="1">
    <location>
        <begin position="20"/>
        <end position="68"/>
    </location>
</feature>
<protein>
    <submittedName>
        <fullName evidence="2">Uncharacterized protein</fullName>
    </submittedName>
</protein>
<feature type="compositionally biased region" description="Basic and acidic residues" evidence="1">
    <location>
        <begin position="47"/>
        <end position="65"/>
    </location>
</feature>
<organism evidence="2 3">
    <name type="scientific">Pseudocercospora musae</name>
    <dbReference type="NCBI Taxonomy" id="113226"/>
    <lineage>
        <taxon>Eukaryota</taxon>
        <taxon>Fungi</taxon>
        <taxon>Dikarya</taxon>
        <taxon>Ascomycota</taxon>
        <taxon>Pezizomycotina</taxon>
        <taxon>Dothideomycetes</taxon>
        <taxon>Dothideomycetidae</taxon>
        <taxon>Mycosphaerellales</taxon>
        <taxon>Mycosphaerellaceae</taxon>
        <taxon>Pseudocercospora</taxon>
    </lineage>
</organism>
<reference evidence="2 3" key="1">
    <citation type="submission" date="2015-07" db="EMBL/GenBank/DDBJ databases">
        <title>Comparative genomics of the Sigatoka disease complex on banana suggests a link between parallel evolutionary changes in Pseudocercospora fijiensis and Pseudocercospora eumusae and increased virulence on the banana host.</title>
        <authorList>
            <person name="Chang T.-C."/>
            <person name="Salvucci A."/>
            <person name="Crous P.W."/>
            <person name="Stergiopoulos I."/>
        </authorList>
    </citation>
    <scope>NUCLEOTIDE SEQUENCE [LARGE SCALE GENOMIC DNA]</scope>
    <source>
        <strain evidence="2 3">CBS 116634</strain>
    </source>
</reference>
<feature type="compositionally biased region" description="Low complexity" evidence="1">
    <location>
        <begin position="23"/>
        <end position="46"/>
    </location>
</feature>
<comment type="caution">
    <text evidence="2">The sequence shown here is derived from an EMBL/GenBank/DDBJ whole genome shotgun (WGS) entry which is preliminary data.</text>
</comment>
<gene>
    <name evidence="2" type="ORF">AC579_3065</name>
</gene>
<keyword evidence="3" id="KW-1185">Reference proteome</keyword>
<proteinExistence type="predicted"/>
<feature type="compositionally biased region" description="Polar residues" evidence="1">
    <location>
        <begin position="82"/>
        <end position="96"/>
    </location>
</feature>
<feature type="compositionally biased region" description="Polar residues" evidence="1">
    <location>
        <begin position="108"/>
        <end position="119"/>
    </location>
</feature>
<dbReference type="AlphaFoldDB" id="A0A139IJV6"/>